<name>A0A348WB53_9RHOB</name>
<proteinExistence type="inferred from homology"/>
<organism evidence="11 12">
    <name type="scientific">Roseovarius nubinhibens</name>
    <dbReference type="NCBI Taxonomy" id="314263"/>
    <lineage>
        <taxon>Bacteria</taxon>
        <taxon>Pseudomonadati</taxon>
        <taxon>Pseudomonadota</taxon>
        <taxon>Alphaproteobacteria</taxon>
        <taxon>Rhodobacterales</taxon>
        <taxon>Roseobacteraceae</taxon>
        <taxon>Roseovarius</taxon>
    </lineage>
</organism>
<dbReference type="GO" id="GO:0022857">
    <property type="term" value="F:transmembrane transporter activity"/>
    <property type="evidence" value="ECO:0007669"/>
    <property type="project" value="UniProtKB-UniRule"/>
</dbReference>
<accession>A0A348WB53</accession>
<dbReference type="GO" id="GO:0005886">
    <property type="term" value="C:plasma membrane"/>
    <property type="evidence" value="ECO:0007669"/>
    <property type="project" value="UniProtKB-SubCell"/>
</dbReference>
<comment type="caution">
    <text evidence="11">The sequence shown here is derived from an EMBL/GenBank/DDBJ whole genome shotgun (WGS) entry which is preliminary data.</text>
</comment>
<evidence type="ECO:0000256" key="8">
    <source>
        <dbReference type="ARBA" id="ARBA00038436"/>
    </source>
</evidence>
<dbReference type="PANTHER" id="PTHR35011:SF2">
    <property type="entry name" value="2,3-DIKETO-L-GULONATE TRAP TRANSPORTER SMALL PERMEASE PROTEIN YIAM"/>
    <property type="match status" value="1"/>
</dbReference>
<evidence type="ECO:0000313" key="11">
    <source>
        <dbReference type="EMBL" id="HAR51765.1"/>
    </source>
</evidence>
<keyword evidence="3" id="KW-1003">Cell membrane</keyword>
<gene>
    <name evidence="11" type="ORF">DCS45_07800</name>
</gene>
<keyword evidence="4 9" id="KW-0997">Cell inner membrane</keyword>
<keyword evidence="5 9" id="KW-0812">Transmembrane</keyword>
<keyword evidence="6 9" id="KW-1133">Transmembrane helix</keyword>
<dbReference type="RefSeq" id="WP_339854844.1">
    <property type="nucleotide sequence ID" value="NZ_CAXAXR010000014.1"/>
</dbReference>
<feature type="transmembrane region" description="Helical" evidence="9">
    <location>
        <begin position="97"/>
        <end position="116"/>
    </location>
</feature>
<evidence type="ECO:0000256" key="6">
    <source>
        <dbReference type="ARBA" id="ARBA00022989"/>
    </source>
</evidence>
<dbReference type="EMBL" id="DMVW01000080">
    <property type="protein sequence ID" value="HAR51765.1"/>
    <property type="molecule type" value="Genomic_DNA"/>
</dbReference>
<comment type="subunit">
    <text evidence="9">The complex comprises the extracytoplasmic solute receptor protein and the two transmembrane proteins.</text>
</comment>
<keyword evidence="2 9" id="KW-0813">Transport</keyword>
<dbReference type="InterPro" id="IPR055348">
    <property type="entry name" value="DctQ"/>
</dbReference>
<dbReference type="Pfam" id="PF04290">
    <property type="entry name" value="DctQ"/>
    <property type="match status" value="1"/>
</dbReference>
<evidence type="ECO:0000256" key="9">
    <source>
        <dbReference type="RuleBase" id="RU369079"/>
    </source>
</evidence>
<sequence>MTGKIQTTVLRISGAIDVVASIITSFAIIVLVAAVLLQVVARYIFQQPPPYTEELARYAMIWAGLIGASMAFKRRFDPALMNGVKNGPPWMQVAAEIIRSAVVLTYLVPILIYCFYGPGMNPARSFLLRHSKTMAEALPVTTVWVAIAVPLMILIILVHLLARWCGDGWDTGRAAPD</sequence>
<evidence type="ECO:0000256" key="3">
    <source>
        <dbReference type="ARBA" id="ARBA00022475"/>
    </source>
</evidence>
<dbReference type="PANTHER" id="PTHR35011">
    <property type="entry name" value="2,3-DIKETO-L-GULONATE TRAP TRANSPORTER SMALL PERMEASE PROTEIN YIAM"/>
    <property type="match status" value="1"/>
</dbReference>
<feature type="transmembrane region" description="Helical" evidence="9">
    <location>
        <begin position="55"/>
        <end position="72"/>
    </location>
</feature>
<dbReference type="GO" id="GO:0015740">
    <property type="term" value="P:C4-dicarboxylate transport"/>
    <property type="evidence" value="ECO:0007669"/>
    <property type="project" value="TreeGrafter"/>
</dbReference>
<keyword evidence="7 9" id="KW-0472">Membrane</keyword>
<dbReference type="Proteomes" id="UP000264719">
    <property type="component" value="Unassembled WGS sequence"/>
</dbReference>
<evidence type="ECO:0000256" key="7">
    <source>
        <dbReference type="ARBA" id="ARBA00023136"/>
    </source>
</evidence>
<evidence type="ECO:0000256" key="5">
    <source>
        <dbReference type="ARBA" id="ARBA00022692"/>
    </source>
</evidence>
<reference evidence="11 12" key="1">
    <citation type="journal article" date="2018" name="Nat. Biotechnol.">
        <title>A standardized bacterial taxonomy based on genome phylogeny substantially revises the tree of life.</title>
        <authorList>
            <person name="Parks D.H."/>
            <person name="Chuvochina M."/>
            <person name="Waite D.W."/>
            <person name="Rinke C."/>
            <person name="Skarshewski A."/>
            <person name="Chaumeil P.A."/>
            <person name="Hugenholtz P."/>
        </authorList>
    </citation>
    <scope>NUCLEOTIDE SEQUENCE [LARGE SCALE GENOMIC DNA]</scope>
    <source>
        <strain evidence="11">UBA9169</strain>
    </source>
</reference>
<feature type="transmembrane region" description="Helical" evidence="9">
    <location>
        <begin position="137"/>
        <end position="162"/>
    </location>
</feature>
<evidence type="ECO:0000256" key="1">
    <source>
        <dbReference type="ARBA" id="ARBA00004429"/>
    </source>
</evidence>
<evidence type="ECO:0000313" key="12">
    <source>
        <dbReference type="Proteomes" id="UP000264719"/>
    </source>
</evidence>
<evidence type="ECO:0000256" key="2">
    <source>
        <dbReference type="ARBA" id="ARBA00022448"/>
    </source>
</evidence>
<dbReference type="InterPro" id="IPR007387">
    <property type="entry name" value="TRAP_DctQ"/>
</dbReference>
<evidence type="ECO:0000256" key="4">
    <source>
        <dbReference type="ARBA" id="ARBA00022519"/>
    </source>
</evidence>
<protein>
    <recommendedName>
        <fullName evidence="9">TRAP transporter small permease protein</fullName>
    </recommendedName>
</protein>
<comment type="function">
    <text evidence="9">Part of the tripartite ATP-independent periplasmic (TRAP) transport system.</text>
</comment>
<comment type="subcellular location">
    <subcellularLocation>
        <location evidence="1 9">Cell inner membrane</location>
        <topology evidence="1 9">Multi-pass membrane protein</topology>
    </subcellularLocation>
</comment>
<feature type="transmembrane region" description="Helical" evidence="9">
    <location>
        <begin position="18"/>
        <end position="43"/>
    </location>
</feature>
<comment type="similarity">
    <text evidence="8 9">Belongs to the TRAP transporter small permease family.</text>
</comment>
<dbReference type="AlphaFoldDB" id="A0A348WB53"/>
<evidence type="ECO:0000259" key="10">
    <source>
        <dbReference type="Pfam" id="PF04290"/>
    </source>
</evidence>
<feature type="domain" description="Tripartite ATP-independent periplasmic transporters DctQ component" evidence="10">
    <location>
        <begin position="31"/>
        <end position="165"/>
    </location>
</feature>